<evidence type="ECO:0000313" key="1">
    <source>
        <dbReference type="EMBL" id="KAJ9581767.1"/>
    </source>
</evidence>
<feature type="non-terminal residue" evidence="1">
    <location>
        <position position="58"/>
    </location>
</feature>
<dbReference type="Proteomes" id="UP001233999">
    <property type="component" value="Unassembled WGS sequence"/>
</dbReference>
<name>A0AAD7ZK13_DIPPU</name>
<reference evidence="1" key="1">
    <citation type="journal article" date="2023" name="IScience">
        <title>Live-bearing cockroach genome reveals convergent evolutionary mechanisms linked to viviparity in insects and beyond.</title>
        <authorList>
            <person name="Fouks B."/>
            <person name="Harrison M.C."/>
            <person name="Mikhailova A.A."/>
            <person name="Marchal E."/>
            <person name="English S."/>
            <person name="Carruthers M."/>
            <person name="Jennings E.C."/>
            <person name="Chiamaka E.L."/>
            <person name="Frigard R.A."/>
            <person name="Pippel M."/>
            <person name="Attardo G.M."/>
            <person name="Benoit J.B."/>
            <person name="Bornberg-Bauer E."/>
            <person name="Tobe S.S."/>
        </authorList>
    </citation>
    <scope>NUCLEOTIDE SEQUENCE</scope>
    <source>
        <strain evidence="1">Stay&amp;Tobe</strain>
    </source>
</reference>
<protein>
    <submittedName>
        <fullName evidence="1">Uncharacterized protein</fullName>
    </submittedName>
</protein>
<dbReference type="AlphaFoldDB" id="A0AAD7ZK13"/>
<gene>
    <name evidence="1" type="ORF">L9F63_003836</name>
</gene>
<reference evidence="1" key="2">
    <citation type="submission" date="2023-05" db="EMBL/GenBank/DDBJ databases">
        <authorList>
            <person name="Fouks B."/>
        </authorList>
    </citation>
    <scope>NUCLEOTIDE SEQUENCE</scope>
    <source>
        <strain evidence="1">Stay&amp;Tobe</strain>
        <tissue evidence="1">Testes</tissue>
    </source>
</reference>
<evidence type="ECO:0000313" key="2">
    <source>
        <dbReference type="Proteomes" id="UP001233999"/>
    </source>
</evidence>
<accession>A0AAD7ZK13</accession>
<comment type="caution">
    <text evidence="1">The sequence shown here is derived from an EMBL/GenBank/DDBJ whole genome shotgun (WGS) entry which is preliminary data.</text>
</comment>
<sequence>MIIVPILYTLAYGARIPAALLLARPAKNLSHSDNCFKYKPNTTFFFVLSFYLPFFFRD</sequence>
<keyword evidence="2" id="KW-1185">Reference proteome</keyword>
<proteinExistence type="predicted"/>
<dbReference type="EMBL" id="JASPKZ010007842">
    <property type="protein sequence ID" value="KAJ9581767.1"/>
    <property type="molecule type" value="Genomic_DNA"/>
</dbReference>
<organism evidence="1 2">
    <name type="scientific">Diploptera punctata</name>
    <name type="common">Pacific beetle cockroach</name>
    <dbReference type="NCBI Taxonomy" id="6984"/>
    <lineage>
        <taxon>Eukaryota</taxon>
        <taxon>Metazoa</taxon>
        <taxon>Ecdysozoa</taxon>
        <taxon>Arthropoda</taxon>
        <taxon>Hexapoda</taxon>
        <taxon>Insecta</taxon>
        <taxon>Pterygota</taxon>
        <taxon>Neoptera</taxon>
        <taxon>Polyneoptera</taxon>
        <taxon>Dictyoptera</taxon>
        <taxon>Blattodea</taxon>
        <taxon>Blaberoidea</taxon>
        <taxon>Blaberidae</taxon>
        <taxon>Diplopterinae</taxon>
        <taxon>Diploptera</taxon>
    </lineage>
</organism>